<dbReference type="Pfam" id="PF02311">
    <property type="entry name" value="AraC_binding"/>
    <property type="match status" value="1"/>
</dbReference>
<sequence length="296" mass="34684">MNVEHLHHPFEIVYKETDEVLKPAHKHNFFELVYIIDGTGTHCINKNKFEYCNGHLFLLTPQDVHKVTVKTTTKFFLIRFNDIYFKSQNEQANSLQKEWINKLEYIFHNTTHSPGCILKGMSDRVLVKALIDGLIKEHINKEPYHQEIIHQIVNTVISIVARNIYIKVPKRMKPDANNDDTTLKIIHYVQSNIYKPELLKAEQIANAFQISVNYLSEYFKKHTGETLQTYITNYKLRLVEARLIHSDMRINEIAFELHFTDESHLNRIFKKYKGVSPTGYRKQVMVDKKLVVAATA</sequence>
<dbReference type="SMART" id="SM00342">
    <property type="entry name" value="HTH_ARAC"/>
    <property type="match status" value="1"/>
</dbReference>
<keyword evidence="2" id="KW-0238">DNA-binding</keyword>
<proteinExistence type="predicted"/>
<dbReference type="SUPFAM" id="SSF46689">
    <property type="entry name" value="Homeodomain-like"/>
    <property type="match status" value="1"/>
</dbReference>
<dbReference type="PROSITE" id="PS01124">
    <property type="entry name" value="HTH_ARAC_FAMILY_2"/>
    <property type="match status" value="1"/>
</dbReference>
<dbReference type="InterPro" id="IPR018060">
    <property type="entry name" value="HTH_AraC"/>
</dbReference>
<evidence type="ECO:0000313" key="7">
    <source>
        <dbReference type="Proteomes" id="UP000192610"/>
    </source>
</evidence>
<dbReference type="SUPFAM" id="SSF51215">
    <property type="entry name" value="Regulatory protein AraC"/>
    <property type="match status" value="1"/>
</dbReference>
<keyword evidence="7" id="KW-1185">Reference proteome</keyword>
<evidence type="ECO:0000256" key="3">
    <source>
        <dbReference type="ARBA" id="ARBA00023163"/>
    </source>
</evidence>
<evidence type="ECO:0000259" key="4">
    <source>
        <dbReference type="PROSITE" id="PS01124"/>
    </source>
</evidence>
<dbReference type="InterPro" id="IPR014710">
    <property type="entry name" value="RmlC-like_jellyroll"/>
</dbReference>
<protein>
    <submittedName>
        <fullName evidence="6">Transcriptional regulator</fullName>
    </submittedName>
</protein>
<dbReference type="PROSITE" id="PS50943">
    <property type="entry name" value="HTH_CROC1"/>
    <property type="match status" value="1"/>
</dbReference>
<keyword evidence="3" id="KW-0804">Transcription</keyword>
<dbReference type="GO" id="GO:0003700">
    <property type="term" value="F:DNA-binding transcription factor activity"/>
    <property type="evidence" value="ECO:0007669"/>
    <property type="project" value="InterPro"/>
</dbReference>
<dbReference type="AlphaFoldDB" id="A0A1V9F824"/>
<reference evidence="7" key="1">
    <citation type="submission" date="2016-04" db="EMBL/GenBank/DDBJ databases">
        <authorList>
            <person name="Chen L."/>
            <person name="Zhuang W."/>
            <person name="Wang G."/>
        </authorList>
    </citation>
    <scope>NUCLEOTIDE SEQUENCE [LARGE SCALE GENOMIC DNA]</scope>
    <source>
        <strain evidence="7">17621</strain>
    </source>
</reference>
<dbReference type="EMBL" id="LVXG01000003">
    <property type="protein sequence ID" value="OQP54508.1"/>
    <property type="molecule type" value="Genomic_DNA"/>
</dbReference>
<dbReference type="PANTHER" id="PTHR43280">
    <property type="entry name" value="ARAC-FAMILY TRANSCRIPTIONAL REGULATOR"/>
    <property type="match status" value="1"/>
</dbReference>
<dbReference type="Proteomes" id="UP000192610">
    <property type="component" value="Unassembled WGS sequence"/>
</dbReference>
<feature type="domain" description="HTH cro/C1-type" evidence="5">
    <location>
        <begin position="191"/>
        <end position="215"/>
    </location>
</feature>
<comment type="caution">
    <text evidence="6">The sequence shown here is derived from an EMBL/GenBank/DDBJ whole genome shotgun (WGS) entry which is preliminary data.</text>
</comment>
<dbReference type="InterPro" id="IPR001387">
    <property type="entry name" value="Cro/C1-type_HTH"/>
</dbReference>
<evidence type="ECO:0000256" key="1">
    <source>
        <dbReference type="ARBA" id="ARBA00023015"/>
    </source>
</evidence>
<keyword evidence="1" id="KW-0805">Transcription regulation</keyword>
<accession>A0A1V9F824</accession>
<dbReference type="GO" id="GO:0043565">
    <property type="term" value="F:sequence-specific DNA binding"/>
    <property type="evidence" value="ECO:0007669"/>
    <property type="project" value="InterPro"/>
</dbReference>
<evidence type="ECO:0000313" key="6">
    <source>
        <dbReference type="EMBL" id="OQP54508.1"/>
    </source>
</evidence>
<dbReference type="Gene3D" id="1.10.10.60">
    <property type="entry name" value="Homeodomain-like"/>
    <property type="match status" value="2"/>
</dbReference>
<dbReference type="InterPro" id="IPR009057">
    <property type="entry name" value="Homeodomain-like_sf"/>
</dbReference>
<organism evidence="6 7">
    <name type="scientific">Niastella yeongjuensis</name>
    <dbReference type="NCBI Taxonomy" id="354355"/>
    <lineage>
        <taxon>Bacteria</taxon>
        <taxon>Pseudomonadati</taxon>
        <taxon>Bacteroidota</taxon>
        <taxon>Chitinophagia</taxon>
        <taxon>Chitinophagales</taxon>
        <taxon>Chitinophagaceae</taxon>
        <taxon>Niastella</taxon>
    </lineage>
</organism>
<dbReference type="Gene3D" id="2.60.120.10">
    <property type="entry name" value="Jelly Rolls"/>
    <property type="match status" value="1"/>
</dbReference>
<evidence type="ECO:0000256" key="2">
    <source>
        <dbReference type="ARBA" id="ARBA00023125"/>
    </source>
</evidence>
<dbReference type="OrthoDB" id="636258at2"/>
<name>A0A1V9F824_9BACT</name>
<dbReference type="RefSeq" id="WP_081197336.1">
    <property type="nucleotide sequence ID" value="NZ_FOCZ01000003.1"/>
</dbReference>
<gene>
    <name evidence="6" type="ORF">A4H97_21265</name>
</gene>
<dbReference type="PANTHER" id="PTHR43280:SF28">
    <property type="entry name" value="HTH-TYPE TRANSCRIPTIONAL ACTIVATOR RHAS"/>
    <property type="match status" value="1"/>
</dbReference>
<dbReference type="InterPro" id="IPR003313">
    <property type="entry name" value="AraC-bd"/>
</dbReference>
<dbReference type="InterPro" id="IPR037923">
    <property type="entry name" value="HTH-like"/>
</dbReference>
<feature type="domain" description="HTH araC/xylS-type" evidence="4">
    <location>
        <begin position="183"/>
        <end position="283"/>
    </location>
</feature>
<dbReference type="Pfam" id="PF12833">
    <property type="entry name" value="HTH_18"/>
    <property type="match status" value="1"/>
</dbReference>
<evidence type="ECO:0000259" key="5">
    <source>
        <dbReference type="PROSITE" id="PS50943"/>
    </source>
</evidence>
<dbReference type="STRING" id="354355.SAMN05660816_01764"/>